<dbReference type="EMBL" id="CP073720">
    <property type="protein sequence ID" value="UWP84500.1"/>
    <property type="molecule type" value="Genomic_DNA"/>
</dbReference>
<dbReference type="Proteomes" id="UP001059617">
    <property type="component" value="Chromosome"/>
</dbReference>
<reference evidence="1" key="1">
    <citation type="submission" date="2021-04" db="EMBL/GenBank/DDBJ databases">
        <authorList>
            <person name="Hartkoorn R.C."/>
            <person name="Beaudoing E."/>
            <person name="Hot D."/>
        </authorList>
    </citation>
    <scope>NUCLEOTIDE SEQUENCE</scope>
    <source>
        <strain evidence="1">NRRL B-16292</strain>
    </source>
</reference>
<reference evidence="1" key="2">
    <citation type="submission" date="2022-09" db="EMBL/GenBank/DDBJ databases">
        <title>Biosynthetic gene clusters of Dactylosporangioum fulvum.</title>
        <authorList>
            <person name="Caradec T."/>
        </authorList>
    </citation>
    <scope>NUCLEOTIDE SEQUENCE</scope>
    <source>
        <strain evidence="1">NRRL B-16292</strain>
    </source>
</reference>
<sequence>MSALMLIRRLPPGREAVARRVVAEWKDEPAWQGVADGGSVEWWELVDPAGDDDQPAAGLAAVQTAGATAHLVYFATPPGHRDRAAQLLIALVDALRATPARRLVAAPPAAGRDIPDVLRLAGFQPLPDGQEAVDL</sequence>
<evidence type="ECO:0000313" key="1">
    <source>
        <dbReference type="EMBL" id="UWP84500.1"/>
    </source>
</evidence>
<accession>A0ABY5W546</accession>
<dbReference type="RefSeq" id="WP_259862362.1">
    <property type="nucleotide sequence ID" value="NZ_BAAAST010000005.1"/>
</dbReference>
<evidence type="ECO:0008006" key="3">
    <source>
        <dbReference type="Google" id="ProtNLM"/>
    </source>
</evidence>
<name>A0ABY5W546_9ACTN</name>
<proteinExistence type="predicted"/>
<gene>
    <name evidence="1" type="ORF">Dfulv_09810</name>
</gene>
<organism evidence="1 2">
    <name type="scientific">Dactylosporangium fulvum</name>
    <dbReference type="NCBI Taxonomy" id="53359"/>
    <lineage>
        <taxon>Bacteria</taxon>
        <taxon>Bacillati</taxon>
        <taxon>Actinomycetota</taxon>
        <taxon>Actinomycetes</taxon>
        <taxon>Micromonosporales</taxon>
        <taxon>Micromonosporaceae</taxon>
        <taxon>Dactylosporangium</taxon>
    </lineage>
</organism>
<evidence type="ECO:0000313" key="2">
    <source>
        <dbReference type="Proteomes" id="UP001059617"/>
    </source>
</evidence>
<keyword evidence="2" id="KW-1185">Reference proteome</keyword>
<protein>
    <recommendedName>
        <fullName evidence="3">N-acetyltransferase domain-containing protein</fullName>
    </recommendedName>
</protein>